<keyword evidence="1" id="KW-0472">Membrane</keyword>
<reference evidence="3" key="1">
    <citation type="journal article" date="2019" name="Int. J. Syst. Evol. Microbiol.">
        <title>The Global Catalogue of Microorganisms (GCM) 10K type strain sequencing project: providing services to taxonomists for standard genome sequencing and annotation.</title>
        <authorList>
            <consortium name="The Broad Institute Genomics Platform"/>
            <consortium name="The Broad Institute Genome Sequencing Center for Infectious Disease"/>
            <person name="Wu L."/>
            <person name="Ma J."/>
        </authorList>
    </citation>
    <scope>NUCLEOTIDE SEQUENCE [LARGE SCALE GENOMIC DNA]</scope>
    <source>
        <strain evidence="3">CCUG 59189</strain>
    </source>
</reference>
<feature type="transmembrane region" description="Helical" evidence="1">
    <location>
        <begin position="67"/>
        <end position="89"/>
    </location>
</feature>
<accession>A0ABW3S5M0</accession>
<gene>
    <name evidence="2" type="ORF">ACFQ3W_24690</name>
</gene>
<evidence type="ECO:0000313" key="3">
    <source>
        <dbReference type="Proteomes" id="UP001597262"/>
    </source>
</evidence>
<organism evidence="2 3">
    <name type="scientific">Paenibacillus puldeungensis</name>
    <dbReference type="NCBI Taxonomy" id="696536"/>
    <lineage>
        <taxon>Bacteria</taxon>
        <taxon>Bacillati</taxon>
        <taxon>Bacillota</taxon>
        <taxon>Bacilli</taxon>
        <taxon>Bacillales</taxon>
        <taxon>Paenibacillaceae</taxon>
        <taxon>Paenibacillus</taxon>
    </lineage>
</organism>
<dbReference type="Proteomes" id="UP001597262">
    <property type="component" value="Unassembled WGS sequence"/>
</dbReference>
<feature type="transmembrane region" description="Helical" evidence="1">
    <location>
        <begin position="6"/>
        <end position="25"/>
    </location>
</feature>
<sequence>MNNFSTEDLIGSAVFIVVLLTVAFINLRKMKTGSYDLKALRKRGLMWTEVAVALFMIQLLMRKGDNRFLIILGLVVLFAASQWLGAVYFDRRSREDN</sequence>
<protein>
    <recommendedName>
        <fullName evidence="4">YtpI-like protein</fullName>
    </recommendedName>
</protein>
<keyword evidence="1" id="KW-0812">Transmembrane</keyword>
<dbReference type="RefSeq" id="WP_379321898.1">
    <property type="nucleotide sequence ID" value="NZ_JBHTLM010000032.1"/>
</dbReference>
<keyword evidence="1" id="KW-1133">Transmembrane helix</keyword>
<evidence type="ECO:0000313" key="2">
    <source>
        <dbReference type="EMBL" id="MFD1179472.1"/>
    </source>
</evidence>
<evidence type="ECO:0008006" key="4">
    <source>
        <dbReference type="Google" id="ProtNLM"/>
    </source>
</evidence>
<comment type="caution">
    <text evidence="2">The sequence shown here is derived from an EMBL/GenBank/DDBJ whole genome shotgun (WGS) entry which is preliminary data.</text>
</comment>
<proteinExistence type="predicted"/>
<keyword evidence="3" id="KW-1185">Reference proteome</keyword>
<name>A0ABW3S5M0_9BACL</name>
<dbReference type="EMBL" id="JBHTLM010000032">
    <property type="protein sequence ID" value="MFD1179472.1"/>
    <property type="molecule type" value="Genomic_DNA"/>
</dbReference>
<evidence type="ECO:0000256" key="1">
    <source>
        <dbReference type="SAM" id="Phobius"/>
    </source>
</evidence>
<feature type="transmembrane region" description="Helical" evidence="1">
    <location>
        <begin position="45"/>
        <end position="61"/>
    </location>
</feature>